<dbReference type="SUPFAM" id="SSF51735">
    <property type="entry name" value="NAD(P)-binding Rossmann-fold domains"/>
    <property type="match status" value="1"/>
</dbReference>
<dbReference type="InterPro" id="IPR002347">
    <property type="entry name" value="SDR_fam"/>
</dbReference>
<dbReference type="Proteomes" id="UP000193560">
    <property type="component" value="Unassembled WGS sequence"/>
</dbReference>
<dbReference type="Pfam" id="PF13561">
    <property type="entry name" value="adh_short_C2"/>
    <property type="match status" value="1"/>
</dbReference>
<evidence type="ECO:0000256" key="2">
    <source>
        <dbReference type="ARBA" id="ARBA00022857"/>
    </source>
</evidence>
<organism evidence="4 5">
    <name type="scientific">Absidia repens</name>
    <dbReference type="NCBI Taxonomy" id="90262"/>
    <lineage>
        <taxon>Eukaryota</taxon>
        <taxon>Fungi</taxon>
        <taxon>Fungi incertae sedis</taxon>
        <taxon>Mucoromycota</taxon>
        <taxon>Mucoromycotina</taxon>
        <taxon>Mucoromycetes</taxon>
        <taxon>Mucorales</taxon>
        <taxon>Cunninghamellaceae</taxon>
        <taxon>Absidia</taxon>
    </lineage>
</organism>
<dbReference type="GO" id="GO:0050664">
    <property type="term" value="F:oxidoreductase activity, acting on NAD(P)H, oxygen as acceptor"/>
    <property type="evidence" value="ECO:0007669"/>
    <property type="project" value="TreeGrafter"/>
</dbReference>
<reference evidence="4 5" key="1">
    <citation type="submission" date="2016-07" db="EMBL/GenBank/DDBJ databases">
        <title>Pervasive Adenine N6-methylation of Active Genes in Fungi.</title>
        <authorList>
            <consortium name="DOE Joint Genome Institute"/>
            <person name="Mondo S.J."/>
            <person name="Dannebaum R.O."/>
            <person name="Kuo R.C."/>
            <person name="Labutti K."/>
            <person name="Haridas S."/>
            <person name="Kuo A."/>
            <person name="Salamov A."/>
            <person name="Ahrendt S.R."/>
            <person name="Lipzen A."/>
            <person name="Sullivan W."/>
            <person name="Andreopoulos W.B."/>
            <person name="Clum A."/>
            <person name="Lindquist E."/>
            <person name="Daum C."/>
            <person name="Ramamoorthy G.K."/>
            <person name="Gryganskyi A."/>
            <person name="Culley D."/>
            <person name="Magnuson J.K."/>
            <person name="James T.Y."/>
            <person name="O'Malley M.A."/>
            <person name="Stajich J.E."/>
            <person name="Spatafora J.W."/>
            <person name="Visel A."/>
            <person name="Grigoriev I.V."/>
        </authorList>
    </citation>
    <scope>NUCLEOTIDE SEQUENCE [LARGE SCALE GENOMIC DNA]</scope>
    <source>
        <strain evidence="4 5">NRRL 1336</strain>
    </source>
</reference>
<sequence length="257" mass="27248">MNSLKLFSLKGKKAIVTGGERGLGLEMCKALAGAGADIAMTYILSDTGAHATAATIAKEAKVQCKAYKAEMRSNDQVNAAMDQIYTEFGKVDILVANAGVVIGGPTKTFTMDDWKHIFEVNVQGTFSCVQAVGSRMLEQGQGSIILMSSAAGSVATRPQPQCAYGASKGAITTMTKCLASEWATRGVRVNSINPGYMMTEMVKEAGPEMFRQWEAYTPMGRLGNPDELNGAVVFLASDASSYMTGAQLFIDGGYTCV</sequence>
<dbReference type="PANTHER" id="PTHR43008:SF4">
    <property type="entry name" value="CHAIN DEHYDROGENASE, PUTATIVE (AFU_ORTHOLOGUE AFUA_4G08710)-RELATED"/>
    <property type="match status" value="1"/>
</dbReference>
<dbReference type="PRINTS" id="PR00080">
    <property type="entry name" value="SDRFAMILY"/>
</dbReference>
<dbReference type="OrthoDB" id="1669814at2759"/>
<dbReference type="InterPro" id="IPR036291">
    <property type="entry name" value="NAD(P)-bd_dom_sf"/>
</dbReference>
<dbReference type="FunFam" id="3.40.50.720:FF:000084">
    <property type="entry name" value="Short-chain dehydrogenase reductase"/>
    <property type="match status" value="1"/>
</dbReference>
<dbReference type="Gene3D" id="3.40.50.720">
    <property type="entry name" value="NAD(P)-binding Rossmann-like Domain"/>
    <property type="match status" value="1"/>
</dbReference>
<evidence type="ECO:0000313" key="4">
    <source>
        <dbReference type="EMBL" id="ORZ04761.1"/>
    </source>
</evidence>
<accession>A0A1X2HXK6</accession>
<evidence type="ECO:0000256" key="3">
    <source>
        <dbReference type="ARBA" id="ARBA00023002"/>
    </source>
</evidence>
<proteinExistence type="inferred from homology"/>
<keyword evidence="3" id="KW-0560">Oxidoreductase</keyword>
<dbReference type="InterPro" id="IPR020904">
    <property type="entry name" value="Sc_DH/Rdtase_CS"/>
</dbReference>
<dbReference type="STRING" id="90262.A0A1X2HXK6"/>
<dbReference type="PRINTS" id="PR00081">
    <property type="entry name" value="GDHRDH"/>
</dbReference>
<dbReference type="PROSITE" id="PS00061">
    <property type="entry name" value="ADH_SHORT"/>
    <property type="match status" value="1"/>
</dbReference>
<dbReference type="EMBL" id="MCGE01000048">
    <property type="protein sequence ID" value="ORZ04761.1"/>
    <property type="molecule type" value="Genomic_DNA"/>
</dbReference>
<gene>
    <name evidence="4" type="ORF">BCR42DRAFT_338541</name>
</gene>
<protein>
    <submittedName>
        <fullName evidence="4">Uncharacterized protein</fullName>
    </submittedName>
</protein>
<comment type="caution">
    <text evidence="4">The sequence shown here is derived from an EMBL/GenBank/DDBJ whole genome shotgun (WGS) entry which is preliminary data.</text>
</comment>
<dbReference type="PANTHER" id="PTHR43008">
    <property type="entry name" value="BENZIL REDUCTASE"/>
    <property type="match status" value="1"/>
</dbReference>
<name>A0A1X2HXK6_9FUNG</name>
<dbReference type="AlphaFoldDB" id="A0A1X2HXK6"/>
<evidence type="ECO:0000313" key="5">
    <source>
        <dbReference type="Proteomes" id="UP000193560"/>
    </source>
</evidence>
<comment type="similarity">
    <text evidence="1">Belongs to the short-chain dehydrogenases/reductases (SDR) family.</text>
</comment>
<keyword evidence="2" id="KW-0521">NADP</keyword>
<keyword evidence="5" id="KW-1185">Reference proteome</keyword>
<evidence type="ECO:0000256" key="1">
    <source>
        <dbReference type="ARBA" id="ARBA00006484"/>
    </source>
</evidence>
<dbReference type="GO" id="GO:0016616">
    <property type="term" value="F:oxidoreductase activity, acting on the CH-OH group of donors, NAD or NADP as acceptor"/>
    <property type="evidence" value="ECO:0007669"/>
    <property type="project" value="UniProtKB-ARBA"/>
</dbReference>